<accession>A0A834Y169</accession>
<dbReference type="Proteomes" id="UP000639338">
    <property type="component" value="Unassembled WGS sequence"/>
</dbReference>
<gene>
    <name evidence="1" type="ORF">HCN44_005580</name>
</gene>
<dbReference type="AlphaFoldDB" id="A0A834Y169"/>
<dbReference type="EMBL" id="JACMRX010000001">
    <property type="protein sequence ID" value="KAF7997303.1"/>
    <property type="molecule type" value="Genomic_DNA"/>
</dbReference>
<proteinExistence type="predicted"/>
<sequence>MIDGRVWGGIKKPGPIVDGHNLYDLHHNHALKLNKIAIKQWAYLRENYNTISTDLREMTTAIGSENCFKFSKHIVIRGFIRALQNKDECLKNQISSFNDIIQTKIQSSNLQLYFSYCTTNKTKIQDIINCIDKDVLSRNDEAINNDYLDVLSKIRSESTYLIPSLNDCLNIFTNSLNNSIISTTNEIKSCIKIQPITKNSTEINTTSQNNETIEIDIDNCKTLNGLNEIQKNIIEIIKSTHWNYLREISRDNVANYEDFVDVSNKDEEKNVNCCLTLAVKDISSAIEKTLSDSNQCYVRQSLDFEKFVQSTIKDNNIMSSFGNCYQGNPTTEYILECIDMIKNKNEKYNNLYQTTMKLFKLHIDSEFSSVDKCLQEEMNELRKSVTFTNIKFDNCINNQPHKDSCNEDSFSLSIYDIENLLNDNTDREFIVRKFVEKLSFRVPRLG</sequence>
<organism evidence="1 2">
    <name type="scientific">Aphidius gifuensis</name>
    <name type="common">Parasitoid wasp</name>
    <dbReference type="NCBI Taxonomy" id="684658"/>
    <lineage>
        <taxon>Eukaryota</taxon>
        <taxon>Metazoa</taxon>
        <taxon>Ecdysozoa</taxon>
        <taxon>Arthropoda</taxon>
        <taxon>Hexapoda</taxon>
        <taxon>Insecta</taxon>
        <taxon>Pterygota</taxon>
        <taxon>Neoptera</taxon>
        <taxon>Endopterygota</taxon>
        <taxon>Hymenoptera</taxon>
        <taxon>Apocrita</taxon>
        <taxon>Ichneumonoidea</taxon>
        <taxon>Braconidae</taxon>
        <taxon>Aphidiinae</taxon>
        <taxon>Aphidius</taxon>
    </lineage>
</organism>
<evidence type="ECO:0000313" key="2">
    <source>
        <dbReference type="Proteomes" id="UP000639338"/>
    </source>
</evidence>
<keyword evidence="2" id="KW-1185">Reference proteome</keyword>
<name>A0A834Y169_APHGI</name>
<protein>
    <submittedName>
        <fullName evidence="1">Uncharacterized protein</fullName>
    </submittedName>
</protein>
<reference evidence="1 2" key="1">
    <citation type="submission" date="2020-08" db="EMBL/GenBank/DDBJ databases">
        <title>Aphidius gifuensis genome sequencing and assembly.</title>
        <authorList>
            <person name="Du Z."/>
        </authorList>
    </citation>
    <scope>NUCLEOTIDE SEQUENCE [LARGE SCALE GENOMIC DNA]</scope>
    <source>
        <strain evidence="1">YNYX2018</strain>
        <tissue evidence="1">Adults</tissue>
    </source>
</reference>
<comment type="caution">
    <text evidence="1">The sequence shown here is derived from an EMBL/GenBank/DDBJ whole genome shotgun (WGS) entry which is preliminary data.</text>
</comment>
<evidence type="ECO:0000313" key="1">
    <source>
        <dbReference type="EMBL" id="KAF7997303.1"/>
    </source>
</evidence>